<accession>A0A2S6G6A9</accession>
<reference evidence="15 18" key="1">
    <citation type="submission" date="2018-02" db="EMBL/GenBank/DDBJ databases">
        <title>Deep subsurface shale carbon reservoir microbial communities from Ohio and West Virginia, USA.</title>
        <authorList>
            <person name="Wrighton K."/>
        </authorList>
    </citation>
    <scope>NUCLEOTIDE SEQUENCE [LARGE SCALE GENOMIC DNA]</scope>
    <source>
        <strain evidence="15 18">UTICA-S1B6</strain>
    </source>
</reference>
<proteinExistence type="inferred from homology"/>
<evidence type="ECO:0000256" key="3">
    <source>
        <dbReference type="ARBA" id="ARBA00022547"/>
    </source>
</evidence>
<dbReference type="EMBL" id="PTIT01000011">
    <property type="protein sequence ID" value="PPK51509.1"/>
    <property type="molecule type" value="Genomic_DNA"/>
</dbReference>
<dbReference type="CDD" id="cd06503">
    <property type="entry name" value="ATP-synt_Fo_b"/>
    <property type="match status" value="1"/>
</dbReference>
<evidence type="ECO:0000256" key="12">
    <source>
        <dbReference type="ARBA" id="ARBA00037847"/>
    </source>
</evidence>
<dbReference type="InterPro" id="IPR000711">
    <property type="entry name" value="ATPase_OSCP/dsu"/>
</dbReference>
<dbReference type="GO" id="GO:0045259">
    <property type="term" value="C:proton-transporting ATP synthase complex"/>
    <property type="evidence" value="ECO:0007669"/>
    <property type="project" value="UniProtKB-KW"/>
</dbReference>
<dbReference type="EMBL" id="PTIU01000011">
    <property type="protein sequence ID" value="PPK54669.1"/>
    <property type="molecule type" value="Genomic_DNA"/>
</dbReference>
<dbReference type="Pfam" id="PF00213">
    <property type="entry name" value="OSCP"/>
    <property type="match status" value="1"/>
</dbReference>
<evidence type="ECO:0000256" key="11">
    <source>
        <dbReference type="ARBA" id="ARBA00025614"/>
    </source>
</evidence>
<dbReference type="AlphaFoldDB" id="A0A2S6G6A9"/>
<evidence type="ECO:0000256" key="8">
    <source>
        <dbReference type="ARBA" id="ARBA00023136"/>
    </source>
</evidence>
<evidence type="ECO:0000256" key="1">
    <source>
        <dbReference type="ARBA" id="ARBA00005513"/>
    </source>
</evidence>
<name>A0A2S6G6A9_9GAMM</name>
<dbReference type="InterPro" id="IPR050059">
    <property type="entry name" value="ATP_synthase_B_chain"/>
</dbReference>
<keyword evidence="14" id="KW-0175">Coiled coil</keyword>
<dbReference type="RefSeq" id="WP_104416125.1">
    <property type="nucleotide sequence ID" value="NZ_PTIT01000011.1"/>
</dbReference>
<dbReference type="GO" id="GO:0005886">
    <property type="term" value="C:plasma membrane"/>
    <property type="evidence" value="ECO:0007669"/>
    <property type="project" value="UniProtKB-SubCell"/>
</dbReference>
<evidence type="ECO:0000256" key="13">
    <source>
        <dbReference type="HAMAP-Rule" id="MF_01398"/>
    </source>
</evidence>
<evidence type="ECO:0000313" key="16">
    <source>
        <dbReference type="EMBL" id="PPK54669.1"/>
    </source>
</evidence>
<keyword evidence="7 13" id="KW-0406">Ion transport</keyword>
<evidence type="ECO:0000256" key="10">
    <source>
        <dbReference type="ARBA" id="ARBA00025198"/>
    </source>
</evidence>
<protein>
    <recommendedName>
        <fullName evidence="13">ATP synthase subunit b</fullName>
    </recommendedName>
    <alternativeName>
        <fullName evidence="13">ATP synthase F(0) sector subunit b</fullName>
    </alternativeName>
    <alternativeName>
        <fullName evidence="13">ATPase subunit I</fullName>
    </alternativeName>
    <alternativeName>
        <fullName evidence="13">F-type ATPase subunit b</fullName>
        <shortName evidence="13">F-ATPase subunit b</shortName>
    </alternativeName>
</protein>
<organism evidence="16 17">
    <name type="scientific">Marinobacter persicus</name>
    <dbReference type="NCBI Taxonomy" id="930118"/>
    <lineage>
        <taxon>Bacteria</taxon>
        <taxon>Pseudomonadati</taxon>
        <taxon>Pseudomonadota</taxon>
        <taxon>Gammaproteobacteria</taxon>
        <taxon>Pseudomonadales</taxon>
        <taxon>Marinobacteraceae</taxon>
        <taxon>Marinobacter</taxon>
    </lineage>
</organism>
<comment type="similarity">
    <text evidence="1 13">Belongs to the ATPase B chain family.</text>
</comment>
<evidence type="ECO:0000256" key="9">
    <source>
        <dbReference type="ARBA" id="ARBA00023310"/>
    </source>
</evidence>
<keyword evidence="18" id="KW-1185">Reference proteome</keyword>
<keyword evidence="3 13" id="KW-0138">CF(0)</keyword>
<evidence type="ECO:0000256" key="4">
    <source>
        <dbReference type="ARBA" id="ARBA00022692"/>
    </source>
</evidence>
<comment type="subcellular location">
    <subcellularLocation>
        <location evidence="13">Cell membrane</location>
        <topology evidence="13">Single-pass membrane protein</topology>
    </subcellularLocation>
    <subcellularLocation>
        <location evidence="12">Endomembrane system</location>
        <topology evidence="12">Single-pass membrane protein</topology>
    </subcellularLocation>
</comment>
<keyword evidence="5 13" id="KW-0375">Hydrogen ion transport</keyword>
<keyword evidence="2 13" id="KW-0813">Transport</keyword>
<dbReference type="PANTHER" id="PTHR33445:SF2">
    <property type="entry name" value="ATP SYNTHASE SUBUNIT B', CHLOROPLASTIC"/>
    <property type="match status" value="1"/>
</dbReference>
<dbReference type="Proteomes" id="UP000239648">
    <property type="component" value="Unassembled WGS sequence"/>
</dbReference>
<keyword evidence="9 13" id="KW-0066">ATP synthesis</keyword>
<dbReference type="InterPro" id="IPR002146">
    <property type="entry name" value="ATP_synth_b/b'su_bac/chlpt"/>
</dbReference>
<evidence type="ECO:0000256" key="6">
    <source>
        <dbReference type="ARBA" id="ARBA00022989"/>
    </source>
</evidence>
<dbReference type="PANTHER" id="PTHR33445">
    <property type="entry name" value="ATP SYNTHASE SUBUNIT B', CHLOROPLASTIC"/>
    <property type="match status" value="1"/>
</dbReference>
<sequence>MAIDWITVSAQVVNFLNLVWLLKRFLYQPIIRAMDNRENGIRKRMAAAADREEAATGTRQAYEHKQAELEQERNALLEESRREARHTQKRMLDLAREETTRVRHQWMQEIQEEKHAFIDSLQQQSLEAVETITRRAFADLADEQLEHGIARLFLRKLGEMESGLPAPSHSADEPVIIYSSFPLDEELQGELAQAVREKIGNDEVPVHFQQSPELICGIELAQGGQVISWNLADYLDETTAAIKQAFRPLETDGTGG</sequence>
<dbReference type="OrthoDB" id="466272at2"/>
<dbReference type="Pfam" id="PF00430">
    <property type="entry name" value="ATP-synt_B"/>
    <property type="match status" value="1"/>
</dbReference>
<comment type="caution">
    <text evidence="16">The sequence shown here is derived from an EMBL/GenBank/DDBJ whole genome shotgun (WGS) entry which is preliminary data.</text>
</comment>
<comment type="function">
    <text evidence="11">Component of the F(0) channel, it forms part of the peripheral stalk, linking F(1) to F(0). The b'-subunit is a diverged and duplicated form of b found in plants and photosynthetic bacteria.</text>
</comment>
<evidence type="ECO:0000313" key="17">
    <source>
        <dbReference type="Proteomes" id="UP000239446"/>
    </source>
</evidence>
<gene>
    <name evidence="13" type="primary">atpF</name>
    <name evidence="16" type="ORF">B0H24_101122</name>
    <name evidence="15" type="ORF">BY455_11122</name>
</gene>
<keyword evidence="4 13" id="KW-0812">Transmembrane</keyword>
<dbReference type="GO" id="GO:0046933">
    <property type="term" value="F:proton-transporting ATP synthase activity, rotational mechanism"/>
    <property type="evidence" value="ECO:0007669"/>
    <property type="project" value="UniProtKB-UniRule"/>
</dbReference>
<feature type="coiled-coil region" evidence="14">
    <location>
        <begin position="59"/>
        <end position="97"/>
    </location>
</feature>
<dbReference type="GO" id="GO:0046961">
    <property type="term" value="F:proton-transporting ATPase activity, rotational mechanism"/>
    <property type="evidence" value="ECO:0007669"/>
    <property type="project" value="TreeGrafter"/>
</dbReference>
<evidence type="ECO:0000313" key="18">
    <source>
        <dbReference type="Proteomes" id="UP000239648"/>
    </source>
</evidence>
<reference evidence="16 17" key="2">
    <citation type="submission" date="2018-02" db="EMBL/GenBank/DDBJ databases">
        <title>Subsurface microbial communities from deep shales in Ohio and West Virginia, USA.</title>
        <authorList>
            <person name="Wrighton K."/>
        </authorList>
    </citation>
    <scope>NUCLEOTIDE SEQUENCE [LARGE SCALE GENOMIC DNA]</scope>
    <source>
        <strain evidence="16 17">UTICA-S1B9</strain>
    </source>
</reference>
<keyword evidence="6 13" id="KW-1133">Transmembrane helix</keyword>
<evidence type="ECO:0000256" key="7">
    <source>
        <dbReference type="ARBA" id="ARBA00023065"/>
    </source>
</evidence>
<keyword evidence="8 13" id="KW-0472">Membrane</keyword>
<dbReference type="HAMAP" id="MF_01398">
    <property type="entry name" value="ATP_synth_b_bprime"/>
    <property type="match status" value="1"/>
</dbReference>
<evidence type="ECO:0000256" key="2">
    <source>
        <dbReference type="ARBA" id="ARBA00022448"/>
    </source>
</evidence>
<evidence type="ECO:0000256" key="14">
    <source>
        <dbReference type="SAM" id="Coils"/>
    </source>
</evidence>
<evidence type="ECO:0000256" key="5">
    <source>
        <dbReference type="ARBA" id="ARBA00022781"/>
    </source>
</evidence>
<dbReference type="GO" id="GO:0012505">
    <property type="term" value="C:endomembrane system"/>
    <property type="evidence" value="ECO:0007669"/>
    <property type="project" value="UniProtKB-SubCell"/>
</dbReference>
<keyword evidence="13" id="KW-1003">Cell membrane</keyword>
<evidence type="ECO:0000313" key="15">
    <source>
        <dbReference type="EMBL" id="PPK51509.1"/>
    </source>
</evidence>
<comment type="function">
    <text evidence="10 13">F(1)F(0) ATP synthase produces ATP from ADP in the presence of a proton or sodium gradient. F-type ATPases consist of two structural domains, F(1) containing the extramembraneous catalytic core and F(0) containing the membrane proton channel, linked together by a central stalk and a peripheral stalk. During catalysis, ATP synthesis in the catalytic domain of F(1) is coupled via a rotary mechanism of the central stalk subunits to proton translocation.</text>
</comment>
<comment type="subunit">
    <text evidence="13">F-type ATPases have 2 components, F(1) - the catalytic core - and F(0) - the membrane proton channel. F(1) has five subunits: alpha(3), beta(3), gamma(1), delta(1), epsilon(1). F(0) has three main subunits: a(1), b(2) and c(10-14). The alpha and beta chains form an alternating ring which encloses part of the gamma chain. F(1) is attached to F(0) by a central stalk formed by the gamma and epsilon chains, while a peripheral stalk is formed by the delta and b chains.</text>
</comment>
<dbReference type="Proteomes" id="UP000239446">
    <property type="component" value="Unassembled WGS sequence"/>
</dbReference>